<evidence type="ECO:0000313" key="3">
    <source>
        <dbReference type="Proteomes" id="UP001321520"/>
    </source>
</evidence>
<accession>A0ABY9E945</accession>
<evidence type="ECO:0000256" key="1">
    <source>
        <dbReference type="SAM" id="SignalP"/>
    </source>
</evidence>
<reference evidence="2 3" key="1">
    <citation type="submission" date="2022-05" db="EMBL/GenBank/DDBJ databases">
        <title>Microbulbifer sp. nov., isolated from sponge.</title>
        <authorList>
            <person name="Gao L."/>
        </authorList>
    </citation>
    <scope>NUCLEOTIDE SEQUENCE [LARGE SCALE GENOMIC DNA]</scope>
    <source>
        <strain evidence="2 3">MI-G</strain>
    </source>
</reference>
<gene>
    <name evidence="2" type="ORF">M8T91_13860</name>
</gene>
<organism evidence="2 3">
    <name type="scientific">Microbulbifer spongiae</name>
    <dbReference type="NCBI Taxonomy" id="2944933"/>
    <lineage>
        <taxon>Bacteria</taxon>
        <taxon>Pseudomonadati</taxon>
        <taxon>Pseudomonadota</taxon>
        <taxon>Gammaproteobacteria</taxon>
        <taxon>Cellvibrionales</taxon>
        <taxon>Microbulbiferaceae</taxon>
        <taxon>Microbulbifer</taxon>
    </lineage>
</organism>
<feature type="signal peptide" evidence="1">
    <location>
        <begin position="1"/>
        <end position="17"/>
    </location>
</feature>
<protein>
    <submittedName>
        <fullName evidence="2">Uncharacterized protein</fullName>
    </submittedName>
</protein>
<evidence type="ECO:0000313" key="2">
    <source>
        <dbReference type="EMBL" id="WKD48970.1"/>
    </source>
</evidence>
<proteinExistence type="predicted"/>
<dbReference type="RefSeq" id="WP_301414756.1">
    <property type="nucleotide sequence ID" value="NZ_CP098023.1"/>
</dbReference>
<keyword evidence="3" id="KW-1185">Reference proteome</keyword>
<dbReference type="Proteomes" id="UP001321520">
    <property type="component" value="Chromosome"/>
</dbReference>
<sequence>MKYIVSVLFMLAINVHAADMKTVSGTINSIQFMGDDPSSYSTTGNAIALIHMDALPVSCDNSNGFRRVAITSDHPAYNSVVSGALASKASGQTVQLYYVEECTLRSSAWDFAILFIK</sequence>
<name>A0ABY9E945_9GAMM</name>
<keyword evidence="1" id="KW-0732">Signal</keyword>
<dbReference type="EMBL" id="CP098023">
    <property type="protein sequence ID" value="WKD48970.1"/>
    <property type="molecule type" value="Genomic_DNA"/>
</dbReference>
<feature type="chain" id="PRO_5046762728" evidence="1">
    <location>
        <begin position="18"/>
        <end position="117"/>
    </location>
</feature>